<dbReference type="EMBL" id="JAUJLE010000116">
    <property type="protein sequence ID" value="KAK0980532.1"/>
    <property type="molecule type" value="Genomic_DNA"/>
</dbReference>
<dbReference type="PROSITE" id="PS50010">
    <property type="entry name" value="DH_2"/>
    <property type="match status" value="1"/>
</dbReference>
<dbReference type="Gene3D" id="1.20.900.10">
    <property type="entry name" value="Dbl homology (DH) domain"/>
    <property type="match status" value="1"/>
</dbReference>
<dbReference type="GO" id="GO:0005085">
    <property type="term" value="F:guanyl-nucleotide exchange factor activity"/>
    <property type="evidence" value="ECO:0007669"/>
    <property type="project" value="InterPro"/>
</dbReference>
<feature type="compositionally biased region" description="Basic and acidic residues" evidence="1">
    <location>
        <begin position="159"/>
        <end position="172"/>
    </location>
</feature>
<feature type="region of interest" description="Disordered" evidence="1">
    <location>
        <begin position="1"/>
        <end position="46"/>
    </location>
</feature>
<proteinExistence type="predicted"/>
<evidence type="ECO:0000313" key="3">
    <source>
        <dbReference type="EMBL" id="KAK0980532.1"/>
    </source>
</evidence>
<feature type="region of interest" description="Disordered" evidence="1">
    <location>
        <begin position="814"/>
        <end position="838"/>
    </location>
</feature>
<evidence type="ECO:0000313" key="4">
    <source>
        <dbReference type="Proteomes" id="UP001175353"/>
    </source>
</evidence>
<dbReference type="Proteomes" id="UP001175353">
    <property type="component" value="Unassembled WGS sequence"/>
</dbReference>
<dbReference type="Pfam" id="PF00621">
    <property type="entry name" value="RhoGEF"/>
    <property type="match status" value="1"/>
</dbReference>
<feature type="compositionally biased region" description="Low complexity" evidence="1">
    <location>
        <begin position="1"/>
        <end position="17"/>
    </location>
</feature>
<feature type="region of interest" description="Disordered" evidence="1">
    <location>
        <begin position="844"/>
        <end position="863"/>
    </location>
</feature>
<dbReference type="PANTHER" id="PTHR45818:SF3">
    <property type="entry name" value="PROTEIN VAV"/>
    <property type="match status" value="1"/>
</dbReference>
<dbReference type="SUPFAM" id="SSF48065">
    <property type="entry name" value="DBL homology domain (DH-domain)"/>
    <property type="match status" value="1"/>
</dbReference>
<feature type="region of interest" description="Disordered" evidence="1">
    <location>
        <begin position="159"/>
        <end position="180"/>
    </location>
</feature>
<accession>A0AAN6KGL1</accession>
<keyword evidence="4" id="KW-1185">Reference proteome</keyword>
<dbReference type="GO" id="GO:0005737">
    <property type="term" value="C:cytoplasm"/>
    <property type="evidence" value="ECO:0007669"/>
    <property type="project" value="TreeGrafter"/>
</dbReference>
<protein>
    <recommendedName>
        <fullName evidence="2">DH domain-containing protein</fullName>
    </recommendedName>
</protein>
<dbReference type="AlphaFoldDB" id="A0AAN6KGL1"/>
<name>A0AAN6KGL1_9PEZI</name>
<evidence type="ECO:0000256" key="1">
    <source>
        <dbReference type="SAM" id="MobiDB-lite"/>
    </source>
</evidence>
<dbReference type="PANTHER" id="PTHR45818">
    <property type="entry name" value="PROTEIN VAV"/>
    <property type="match status" value="1"/>
</dbReference>
<feature type="compositionally biased region" description="Low complexity" evidence="1">
    <location>
        <begin position="27"/>
        <end position="44"/>
    </location>
</feature>
<feature type="region of interest" description="Disordered" evidence="1">
    <location>
        <begin position="347"/>
        <end position="368"/>
    </location>
</feature>
<comment type="caution">
    <text evidence="3">The sequence shown here is derived from an EMBL/GenBank/DDBJ whole genome shotgun (WGS) entry which is preliminary data.</text>
</comment>
<sequence length="994" mass="108813">MSQLGRSLSSVESVGSSATVRRRKIRSLSSSSLSSTGSLLSLGSRVNTSERRHSLSAIFGRGSHTGHHATTDQPTIRLNDVDEDGSEAYFSDDGSTVGINTAQHSTCEDDAADAREHFPDLPDSPEPKAFRRWVSTLRRKKLQGAVPVTPRFQRWTPDDFDARRISPSERRPSQHHKSNSIASSAAFVTAVKSASSTIATASIATMSRRNSRWRRGQQHSSILSGSEPRPSVDTQRSVMDAAAIQRSRRRREKLEELVRTEEGYLADLKALSSALFTLLGRLTNLQGYVRSCATTTLSRMIAVHHSLLCRLQQVVPSSDYAPVMQRGKGHMRWYSIDGAVPTRKRLGSLRQERRSLDTSRSSSGNGEPHLLCDPSVVLAVTTIFDEHIAKFSAYDDFGEQYELVRFAVEQAQQSTACWPEYDTAIETLAYTLNPVQSRDANRRKALSVKDLLIKPIQRLPRYVLLLNDLQKLTPVCDGPNAHEALGPVIAKLEASCEQVNRSRHSLDKKRMLESTWLISERLSFHNQLPRAAFVKLLGPVTLCGCLHMAYRSKDSIKGRYAICVLFDTILLLAGADEDDCKYNVLAGVALANSSIAEADNGRGIQCHTAPHSWKMVYEHHTKMYEIMFTACSAVEADTWRQRILACAAQQATAALDRTRGVFELYSPLVEDMKTVGKALGNAGSFIRRMSQESIRRAATVASTTNLSQVIIKNTQACKEALDNSSRSTLQLPRSQSVATPSHVQTLAPRRADRVRLEALLADVWTKTLLPYPGMAPRRSDPLRASANHVMRKFSMASITSNFSTAKRNASYTSIATSTAARSREDPPPPPPSRLTKPSLRERAAAGNTNTNNNNKPFATTRPPLVDFHNAPEAFLPEDFDLSGSTAKRKRSALRTFTLSMERPFSPLIGGGGGGGGENKPAGLLRRTQSVRGGGEGDAGTMAPVVPVYSVVQQRAGTPGPGVRMVGEEGGAGGEGAGKTARKVGSRNVLRRMFA</sequence>
<dbReference type="InterPro" id="IPR000219">
    <property type="entry name" value="DH_dom"/>
</dbReference>
<dbReference type="InterPro" id="IPR035899">
    <property type="entry name" value="DBL_dom_sf"/>
</dbReference>
<gene>
    <name evidence="3" type="ORF">LTR91_012179</name>
</gene>
<feature type="domain" description="DH" evidence="2">
    <location>
        <begin position="249"/>
        <end position="502"/>
    </location>
</feature>
<evidence type="ECO:0000259" key="2">
    <source>
        <dbReference type="PROSITE" id="PS50010"/>
    </source>
</evidence>
<feature type="region of interest" description="Disordered" evidence="1">
    <location>
        <begin position="205"/>
        <end position="240"/>
    </location>
</feature>
<reference evidence="3" key="1">
    <citation type="submission" date="2023-06" db="EMBL/GenBank/DDBJ databases">
        <title>Black Yeasts Isolated from many extreme environments.</title>
        <authorList>
            <person name="Coleine C."/>
            <person name="Stajich J.E."/>
            <person name="Selbmann L."/>
        </authorList>
    </citation>
    <scope>NUCLEOTIDE SEQUENCE</scope>
    <source>
        <strain evidence="3">CCFEE 5200</strain>
    </source>
</reference>
<organism evidence="3 4">
    <name type="scientific">Friedmanniomyces endolithicus</name>
    <dbReference type="NCBI Taxonomy" id="329885"/>
    <lineage>
        <taxon>Eukaryota</taxon>
        <taxon>Fungi</taxon>
        <taxon>Dikarya</taxon>
        <taxon>Ascomycota</taxon>
        <taxon>Pezizomycotina</taxon>
        <taxon>Dothideomycetes</taxon>
        <taxon>Dothideomycetidae</taxon>
        <taxon>Mycosphaerellales</taxon>
        <taxon>Teratosphaeriaceae</taxon>
        <taxon>Friedmanniomyces</taxon>
    </lineage>
</organism>